<proteinExistence type="predicted"/>
<comment type="caution">
    <text evidence="1">The sequence shown here is derived from an EMBL/GenBank/DDBJ whole genome shotgun (WGS) entry which is preliminary data.</text>
</comment>
<sequence length="94" mass="9892">MTERGRKHRCRISVTVQVETTPARLPAALTPVLLGLLTLYVRRPPAPGGGRHTVAQVGTDGMPCPADTCPRAESSMHLEIGVISRSRAAPAAGP</sequence>
<evidence type="ECO:0000313" key="1">
    <source>
        <dbReference type="EMBL" id="TVT20487.1"/>
    </source>
</evidence>
<gene>
    <name evidence="1" type="ORF">FNH06_20305</name>
</gene>
<name>A0A558A8A0_9PSEU</name>
<accession>A0A558A8A0</accession>
<protein>
    <submittedName>
        <fullName evidence="1">Uncharacterized protein</fullName>
    </submittedName>
</protein>
<keyword evidence="2" id="KW-1185">Reference proteome</keyword>
<dbReference type="EMBL" id="VJZA01000035">
    <property type="protein sequence ID" value="TVT20487.1"/>
    <property type="molecule type" value="Genomic_DNA"/>
</dbReference>
<dbReference type="RefSeq" id="WP_144641182.1">
    <property type="nucleotide sequence ID" value="NZ_BNAX01000001.1"/>
</dbReference>
<dbReference type="Proteomes" id="UP000318578">
    <property type="component" value="Unassembled WGS sequence"/>
</dbReference>
<organism evidence="1 2">
    <name type="scientific">Amycolatopsis acidiphila</name>
    <dbReference type="NCBI Taxonomy" id="715473"/>
    <lineage>
        <taxon>Bacteria</taxon>
        <taxon>Bacillati</taxon>
        <taxon>Actinomycetota</taxon>
        <taxon>Actinomycetes</taxon>
        <taxon>Pseudonocardiales</taxon>
        <taxon>Pseudonocardiaceae</taxon>
        <taxon>Amycolatopsis</taxon>
    </lineage>
</organism>
<reference evidence="1 2" key="1">
    <citation type="submission" date="2019-07" db="EMBL/GenBank/DDBJ databases">
        <title>New species of Amycolatopsis and Streptomyces.</title>
        <authorList>
            <person name="Duangmal K."/>
            <person name="Teo W.F.A."/>
            <person name="Lipun K."/>
        </authorList>
    </citation>
    <scope>NUCLEOTIDE SEQUENCE [LARGE SCALE GENOMIC DNA]</scope>
    <source>
        <strain evidence="1 2">JCM 30562</strain>
    </source>
</reference>
<evidence type="ECO:0000313" key="2">
    <source>
        <dbReference type="Proteomes" id="UP000318578"/>
    </source>
</evidence>
<dbReference type="AlphaFoldDB" id="A0A558A8A0"/>